<dbReference type="Proteomes" id="UP000460561">
    <property type="component" value="Unassembled WGS sequence"/>
</dbReference>
<evidence type="ECO:0008006" key="3">
    <source>
        <dbReference type="Google" id="ProtNLM"/>
    </source>
</evidence>
<evidence type="ECO:0000313" key="1">
    <source>
        <dbReference type="EMBL" id="MXP26171.1"/>
    </source>
</evidence>
<organism evidence="1 2">
    <name type="scientific">Altericroceibacterium indicum</name>
    <dbReference type="NCBI Taxonomy" id="374177"/>
    <lineage>
        <taxon>Bacteria</taxon>
        <taxon>Pseudomonadati</taxon>
        <taxon>Pseudomonadota</taxon>
        <taxon>Alphaproteobacteria</taxon>
        <taxon>Sphingomonadales</taxon>
        <taxon>Erythrobacteraceae</taxon>
        <taxon>Altericroceibacterium</taxon>
    </lineage>
</organism>
<dbReference type="EMBL" id="WTYQ01000003">
    <property type="protein sequence ID" value="MXP26171.1"/>
    <property type="molecule type" value="Genomic_DNA"/>
</dbReference>
<protein>
    <recommendedName>
        <fullName evidence="3">Polyhydroxyalkanoic acid system protein</fullName>
    </recommendedName>
</protein>
<dbReference type="RefSeq" id="WP_160739386.1">
    <property type="nucleotide sequence ID" value="NZ_WTYQ01000003.1"/>
</dbReference>
<accession>A0A845AAY4</accession>
<comment type="caution">
    <text evidence="1">The sequence shown here is derived from an EMBL/GenBank/DDBJ whole genome shotgun (WGS) entry which is preliminary data.</text>
</comment>
<keyword evidence="2" id="KW-1185">Reference proteome</keyword>
<reference evidence="1 2" key="1">
    <citation type="submission" date="2019-12" db="EMBL/GenBank/DDBJ databases">
        <title>Genomic-based taxomic classification of the family Erythrobacteraceae.</title>
        <authorList>
            <person name="Xu L."/>
        </authorList>
    </citation>
    <scope>NUCLEOTIDE SEQUENCE [LARGE SCALE GENOMIC DNA]</scope>
    <source>
        <strain evidence="1 2">DSM 18604</strain>
    </source>
</reference>
<gene>
    <name evidence="1" type="ORF">GRI39_08995</name>
</gene>
<proteinExistence type="predicted"/>
<dbReference type="OrthoDB" id="8853368at2"/>
<evidence type="ECO:0000313" key="2">
    <source>
        <dbReference type="Proteomes" id="UP000460561"/>
    </source>
</evidence>
<dbReference type="AlphaFoldDB" id="A0A845AAY4"/>
<sequence>MQVAIPHNLSNDDVRYRLRTRSHEIADHIPGGMAEVETEWPSPDTMLMTIRFMGQTLAGNVVLEEGQMVLNLDLPPALGFIAPLVESSVRKHGQDLLAPPEA</sequence>
<name>A0A845AAY4_9SPHN</name>